<dbReference type="InterPro" id="IPR015943">
    <property type="entry name" value="WD40/YVTN_repeat-like_dom_sf"/>
</dbReference>
<dbReference type="Gene3D" id="2.130.10.10">
    <property type="entry name" value="YVTN repeat-like/Quinoprotein amine dehydrogenase"/>
    <property type="match status" value="1"/>
</dbReference>
<organism evidence="2 3">
    <name type="scientific">Negadavirga shengliensis</name>
    <dbReference type="NCBI Taxonomy" id="1389218"/>
    <lineage>
        <taxon>Bacteria</taxon>
        <taxon>Pseudomonadati</taxon>
        <taxon>Bacteroidota</taxon>
        <taxon>Cytophagia</taxon>
        <taxon>Cytophagales</taxon>
        <taxon>Cyclobacteriaceae</taxon>
        <taxon>Negadavirga</taxon>
    </lineage>
</organism>
<keyword evidence="1" id="KW-0732">Signal</keyword>
<proteinExistence type="predicted"/>
<sequence length="276" mass="31487">MQSVSVKYILTWCFLFLLSSNVVFAQNTQWEHIRRIDIDNPDLISTDGRGNIYISDGKGILRQFDPNGDSLNIYSPAFTSKLDKLECHWTVNIFLFSADLQRYELLDRFLNPLSSQQIQFPSSGIIKAVTLGNNHMLWFFDETGMSLKKMDYRRNQIVQEQPLGLVLPGSSLEIVDMSERKNMLFLQVRNEGVYIFDNQGNFIKQTGMPLKNPKVIENNHMYGIHSGHILKTNYLTGDSLEIALPDASYGSLALSKDRVILSKKGQVDIFVRPSDL</sequence>
<keyword evidence="3" id="KW-1185">Reference proteome</keyword>
<evidence type="ECO:0000256" key="1">
    <source>
        <dbReference type="SAM" id="SignalP"/>
    </source>
</evidence>
<dbReference type="EMBL" id="JBHSJJ010000008">
    <property type="protein sequence ID" value="MFC4873082.1"/>
    <property type="molecule type" value="Genomic_DNA"/>
</dbReference>
<feature type="chain" id="PRO_5047421439" description="NHL repeat-containing protein" evidence="1">
    <location>
        <begin position="26"/>
        <end position="276"/>
    </location>
</feature>
<dbReference type="SUPFAM" id="SSF63825">
    <property type="entry name" value="YWTD domain"/>
    <property type="match status" value="1"/>
</dbReference>
<accession>A0ABV9T2Y0</accession>
<name>A0ABV9T2Y0_9BACT</name>
<protein>
    <recommendedName>
        <fullName evidence="4">NHL repeat-containing protein</fullName>
    </recommendedName>
</protein>
<comment type="caution">
    <text evidence="2">The sequence shown here is derived from an EMBL/GenBank/DDBJ whole genome shotgun (WGS) entry which is preliminary data.</text>
</comment>
<evidence type="ECO:0000313" key="3">
    <source>
        <dbReference type="Proteomes" id="UP001595818"/>
    </source>
</evidence>
<evidence type="ECO:0000313" key="2">
    <source>
        <dbReference type="EMBL" id="MFC4873082.1"/>
    </source>
</evidence>
<dbReference type="Proteomes" id="UP001595818">
    <property type="component" value="Unassembled WGS sequence"/>
</dbReference>
<feature type="signal peptide" evidence="1">
    <location>
        <begin position="1"/>
        <end position="25"/>
    </location>
</feature>
<gene>
    <name evidence="2" type="ORF">ACFPFU_15395</name>
</gene>
<dbReference type="RefSeq" id="WP_377065662.1">
    <property type="nucleotide sequence ID" value="NZ_JBHSJJ010000008.1"/>
</dbReference>
<evidence type="ECO:0008006" key="4">
    <source>
        <dbReference type="Google" id="ProtNLM"/>
    </source>
</evidence>
<reference evidence="3" key="1">
    <citation type="journal article" date="2019" name="Int. J. Syst. Evol. Microbiol.">
        <title>The Global Catalogue of Microorganisms (GCM) 10K type strain sequencing project: providing services to taxonomists for standard genome sequencing and annotation.</title>
        <authorList>
            <consortium name="The Broad Institute Genomics Platform"/>
            <consortium name="The Broad Institute Genome Sequencing Center for Infectious Disease"/>
            <person name="Wu L."/>
            <person name="Ma J."/>
        </authorList>
    </citation>
    <scope>NUCLEOTIDE SEQUENCE [LARGE SCALE GENOMIC DNA]</scope>
    <source>
        <strain evidence="3">CGMCC 4.7466</strain>
    </source>
</reference>